<sequence length="331" mass="36568">MKQLVEGFIQQLQHATEIGEKATVNFAPKKYSNIVIAGMGGSGIGGNLIQAYVSDKIEMPLVVNKGYDIPAFVGPDTLFIASSFSGNTEETLSGIREALAKGATLACVTSGGEVLRLSKENNFPHIIIPGDSEQPRACLGYSVVEMLYLLHYAGVLNVTFKTELAQTIALLEEQQSSMKVEASALANAFKGKLPILYAGVQFEPIAVRFQQQINENSKQLSHVNTFPEMNHNEIVGWLHPEPLFEMITVLYIRSAYDHERIRLRMDVSKKIFESKAGKVLEVQAQGSTFLEQAFSLIHIFDWVTVYLAELNNVSPNTIENINYVKGELAKV</sequence>
<accession>A0A364RJJ0</accession>
<reference evidence="4 5" key="2">
    <citation type="submission" date="2018-07" db="EMBL/GenBank/DDBJ databases">
        <title>Pontibacter sp. 2b14 genomic sequence and assembly.</title>
        <authorList>
            <person name="Du Z.-J."/>
        </authorList>
    </citation>
    <scope>NUCLEOTIDE SEQUENCE [LARGE SCALE GENOMIC DNA]</scope>
    <source>
        <strain evidence="4 5">2b14</strain>
    </source>
</reference>
<dbReference type="GO" id="GO:0004347">
    <property type="term" value="F:glucose-6-phosphate isomerase activity"/>
    <property type="evidence" value="ECO:0007669"/>
    <property type="project" value="InterPro"/>
</dbReference>
<evidence type="ECO:0000256" key="1">
    <source>
        <dbReference type="ARBA" id="ARBA00010523"/>
    </source>
</evidence>
<dbReference type="PROSITE" id="PS51464">
    <property type="entry name" value="SIS"/>
    <property type="match status" value="1"/>
</dbReference>
<dbReference type="GO" id="GO:0097367">
    <property type="term" value="F:carbohydrate derivative binding"/>
    <property type="evidence" value="ECO:0007669"/>
    <property type="project" value="InterPro"/>
</dbReference>
<dbReference type="AlphaFoldDB" id="A0A364RJJ0"/>
<evidence type="ECO:0000256" key="2">
    <source>
        <dbReference type="ARBA" id="ARBA00023235"/>
    </source>
</evidence>
<dbReference type="GO" id="GO:0005975">
    <property type="term" value="P:carbohydrate metabolic process"/>
    <property type="evidence" value="ECO:0007669"/>
    <property type="project" value="InterPro"/>
</dbReference>
<dbReference type="InterPro" id="IPR019490">
    <property type="entry name" value="Glu6P/Mann6P_isomerase_C"/>
</dbReference>
<gene>
    <name evidence="4" type="ORF">DP923_04985</name>
</gene>
<dbReference type="Proteomes" id="UP000251692">
    <property type="component" value="Unassembled WGS sequence"/>
</dbReference>
<dbReference type="GO" id="GO:1901135">
    <property type="term" value="P:carbohydrate derivative metabolic process"/>
    <property type="evidence" value="ECO:0007669"/>
    <property type="project" value="InterPro"/>
</dbReference>
<feature type="domain" description="SIS" evidence="3">
    <location>
        <begin position="24"/>
        <end position="161"/>
    </location>
</feature>
<evidence type="ECO:0000259" key="3">
    <source>
        <dbReference type="PROSITE" id="PS51464"/>
    </source>
</evidence>
<keyword evidence="2 4" id="KW-0413">Isomerase</keyword>
<dbReference type="OrthoDB" id="9771734at2"/>
<comment type="similarity">
    <text evidence="1">Belongs to the PGI/PMI family.</text>
</comment>
<dbReference type="Pfam" id="PF10432">
    <property type="entry name" value="bact-PGI_C"/>
    <property type="match status" value="1"/>
</dbReference>
<dbReference type="InterPro" id="IPR046348">
    <property type="entry name" value="SIS_dom_sf"/>
</dbReference>
<protein>
    <submittedName>
        <fullName evidence="4">Bifunctional phosphoglucose/phosphomannose isomerase</fullName>
    </submittedName>
</protein>
<dbReference type="RefSeq" id="WP_112304676.1">
    <property type="nucleotide sequence ID" value="NZ_QMDV01000001.1"/>
</dbReference>
<organism evidence="4 5">
    <name type="scientific">Pontibacter arcticus</name>
    <dbReference type="NCBI Taxonomy" id="2080288"/>
    <lineage>
        <taxon>Bacteria</taxon>
        <taxon>Pseudomonadati</taxon>
        <taxon>Bacteroidota</taxon>
        <taxon>Cytophagia</taxon>
        <taxon>Cytophagales</taxon>
        <taxon>Hymenobacteraceae</taxon>
        <taxon>Pontibacter</taxon>
    </lineage>
</organism>
<keyword evidence="5" id="KW-1185">Reference proteome</keyword>
<dbReference type="SUPFAM" id="SSF53697">
    <property type="entry name" value="SIS domain"/>
    <property type="match status" value="1"/>
</dbReference>
<reference evidence="4 5" key="1">
    <citation type="submission" date="2018-06" db="EMBL/GenBank/DDBJ databases">
        <authorList>
            <person name="Liu Z.-W."/>
        </authorList>
    </citation>
    <scope>NUCLEOTIDE SEQUENCE [LARGE SCALE GENOMIC DNA]</scope>
    <source>
        <strain evidence="4 5">2b14</strain>
    </source>
</reference>
<dbReference type="InterPro" id="IPR001347">
    <property type="entry name" value="SIS_dom"/>
</dbReference>
<dbReference type="Gene3D" id="3.40.50.10490">
    <property type="entry name" value="Glucose-6-phosphate isomerase like protein, domain 1"/>
    <property type="match status" value="2"/>
</dbReference>
<dbReference type="CDD" id="cd05017">
    <property type="entry name" value="SIS_PGI_PMI_1"/>
    <property type="match status" value="1"/>
</dbReference>
<dbReference type="InterPro" id="IPR035484">
    <property type="entry name" value="SIS_PGI/PMI_1"/>
</dbReference>
<dbReference type="NCBIfam" id="NF006426">
    <property type="entry name" value="PRK08674.1-6"/>
    <property type="match status" value="1"/>
</dbReference>
<proteinExistence type="inferred from homology"/>
<dbReference type="NCBIfam" id="TIGR02128">
    <property type="entry name" value="G6PI_arch"/>
    <property type="match status" value="1"/>
</dbReference>
<dbReference type="GO" id="GO:0004476">
    <property type="term" value="F:mannose-6-phosphate isomerase activity"/>
    <property type="evidence" value="ECO:0007669"/>
    <property type="project" value="InterPro"/>
</dbReference>
<dbReference type="NCBIfam" id="NF006423">
    <property type="entry name" value="PRK08674.1-2"/>
    <property type="match status" value="1"/>
</dbReference>
<evidence type="ECO:0000313" key="5">
    <source>
        <dbReference type="Proteomes" id="UP000251692"/>
    </source>
</evidence>
<evidence type="ECO:0000313" key="4">
    <source>
        <dbReference type="EMBL" id="RAU84396.1"/>
    </source>
</evidence>
<name>A0A364RJJ0_9BACT</name>
<dbReference type="EMBL" id="QMDV01000001">
    <property type="protein sequence ID" value="RAU84396.1"/>
    <property type="molecule type" value="Genomic_DNA"/>
</dbReference>
<comment type="caution">
    <text evidence="4">The sequence shown here is derived from an EMBL/GenBank/DDBJ whole genome shotgun (WGS) entry which is preliminary data.</text>
</comment>
<dbReference type="CDD" id="cd05637">
    <property type="entry name" value="SIS_PGI_PMI_2"/>
    <property type="match status" value="1"/>
</dbReference>